<dbReference type="SUPFAM" id="SSF53474">
    <property type="entry name" value="alpha/beta-Hydrolases"/>
    <property type="match status" value="1"/>
</dbReference>
<dbReference type="AlphaFoldDB" id="A0A916WEK8"/>
<dbReference type="PANTHER" id="PTHR37017:SF11">
    <property type="entry name" value="ESTERASE_LIPASE_THIOESTERASE DOMAIN-CONTAINING PROTEIN"/>
    <property type="match status" value="1"/>
</dbReference>
<evidence type="ECO:0000259" key="2">
    <source>
        <dbReference type="Pfam" id="PF12697"/>
    </source>
</evidence>
<sequence length="284" mass="28576">MSLSTRGRTALTLLTAAAAVVAIAGPAAAAAGTQDSSAESASHPAKPTIVLVHGAWADASSFATVTERLQKDDYTVVSAPQPLRGLASDAASVAAFVNQATTGPVVLVGHSYGGSVITNAALQAPTVKALAYIDAFAPDLGESVVDLAGAKPGSVLAAAPESVFNVVQDPNMPTGDPDLYVQKAVFAAGFTADLNKSEAAVLAASQRPVAGGALQEPSAAPAWKSIPSFFLIGTKDKVIPVAEQEAMAARAGGVSVKVAAGHLSMLEKPKDVARLIERAADSVK</sequence>
<organism evidence="3 4">
    <name type="scientific">Conyzicola nivalis</name>
    <dbReference type="NCBI Taxonomy" id="1477021"/>
    <lineage>
        <taxon>Bacteria</taxon>
        <taxon>Bacillati</taxon>
        <taxon>Actinomycetota</taxon>
        <taxon>Actinomycetes</taxon>
        <taxon>Micrococcales</taxon>
        <taxon>Microbacteriaceae</taxon>
        <taxon>Conyzicola</taxon>
    </lineage>
</organism>
<evidence type="ECO:0000313" key="3">
    <source>
        <dbReference type="EMBL" id="GGA90750.1"/>
    </source>
</evidence>
<feature type="signal peptide" evidence="1">
    <location>
        <begin position="1"/>
        <end position="29"/>
    </location>
</feature>
<dbReference type="RefSeq" id="WP_188508837.1">
    <property type="nucleotide sequence ID" value="NZ_BMGB01000001.1"/>
</dbReference>
<dbReference type="Pfam" id="PF12697">
    <property type="entry name" value="Abhydrolase_6"/>
    <property type="match status" value="1"/>
</dbReference>
<proteinExistence type="predicted"/>
<gene>
    <name evidence="3" type="ORF">GCM10010979_01820</name>
</gene>
<dbReference type="InterPro" id="IPR052897">
    <property type="entry name" value="Sec-Metab_Biosynth_Hydrolase"/>
</dbReference>
<keyword evidence="4" id="KW-1185">Reference proteome</keyword>
<dbReference type="Proteomes" id="UP000606922">
    <property type="component" value="Unassembled WGS sequence"/>
</dbReference>
<reference evidence="3" key="2">
    <citation type="submission" date="2020-09" db="EMBL/GenBank/DDBJ databases">
        <authorList>
            <person name="Sun Q."/>
            <person name="Zhou Y."/>
        </authorList>
    </citation>
    <scope>NUCLEOTIDE SEQUENCE</scope>
    <source>
        <strain evidence="3">CGMCC 1.12813</strain>
    </source>
</reference>
<protein>
    <submittedName>
        <fullName evidence="3">Alpha/beta hydrolase</fullName>
    </submittedName>
</protein>
<comment type="caution">
    <text evidence="3">The sequence shown here is derived from an EMBL/GenBank/DDBJ whole genome shotgun (WGS) entry which is preliminary data.</text>
</comment>
<evidence type="ECO:0000313" key="4">
    <source>
        <dbReference type="Proteomes" id="UP000606922"/>
    </source>
</evidence>
<dbReference type="InterPro" id="IPR000073">
    <property type="entry name" value="AB_hydrolase_1"/>
</dbReference>
<dbReference type="InterPro" id="IPR029058">
    <property type="entry name" value="AB_hydrolase_fold"/>
</dbReference>
<keyword evidence="1" id="KW-0732">Signal</keyword>
<reference evidence="3" key="1">
    <citation type="journal article" date="2014" name="Int. J. Syst. Evol. Microbiol.">
        <title>Complete genome sequence of Corynebacterium casei LMG S-19264T (=DSM 44701T), isolated from a smear-ripened cheese.</title>
        <authorList>
            <consortium name="US DOE Joint Genome Institute (JGI-PGF)"/>
            <person name="Walter F."/>
            <person name="Albersmeier A."/>
            <person name="Kalinowski J."/>
            <person name="Ruckert C."/>
        </authorList>
    </citation>
    <scope>NUCLEOTIDE SEQUENCE</scope>
    <source>
        <strain evidence="3">CGMCC 1.12813</strain>
    </source>
</reference>
<dbReference type="EMBL" id="BMGB01000001">
    <property type="protein sequence ID" value="GGA90750.1"/>
    <property type="molecule type" value="Genomic_DNA"/>
</dbReference>
<dbReference type="PANTHER" id="PTHR37017">
    <property type="entry name" value="AB HYDROLASE-1 DOMAIN-CONTAINING PROTEIN-RELATED"/>
    <property type="match status" value="1"/>
</dbReference>
<feature type="chain" id="PRO_5037425093" evidence="1">
    <location>
        <begin position="30"/>
        <end position="284"/>
    </location>
</feature>
<keyword evidence="3" id="KW-0378">Hydrolase</keyword>
<dbReference type="Gene3D" id="3.40.50.1820">
    <property type="entry name" value="alpha/beta hydrolase"/>
    <property type="match status" value="1"/>
</dbReference>
<dbReference type="GO" id="GO:0016787">
    <property type="term" value="F:hydrolase activity"/>
    <property type="evidence" value="ECO:0007669"/>
    <property type="project" value="UniProtKB-KW"/>
</dbReference>
<evidence type="ECO:0000256" key="1">
    <source>
        <dbReference type="SAM" id="SignalP"/>
    </source>
</evidence>
<accession>A0A916WEK8</accession>
<feature type="domain" description="AB hydrolase-1" evidence="2">
    <location>
        <begin position="49"/>
        <end position="274"/>
    </location>
</feature>
<name>A0A916WEK8_9MICO</name>